<comment type="similarity">
    <text evidence="5">Belongs to the tannase family.</text>
</comment>
<evidence type="ECO:0000256" key="5">
    <source>
        <dbReference type="RuleBase" id="RU361238"/>
    </source>
</evidence>
<dbReference type="GeneID" id="62227909"/>
<protein>
    <recommendedName>
        <fullName evidence="5">Carboxylic ester hydrolase</fullName>
        <ecNumber evidence="5">3.1.1.-</ecNumber>
    </recommendedName>
</protein>
<evidence type="ECO:0000256" key="4">
    <source>
        <dbReference type="ARBA" id="ARBA00023157"/>
    </source>
</evidence>
<dbReference type="PANTHER" id="PTHR33938">
    <property type="entry name" value="FERULOYL ESTERASE B-RELATED"/>
    <property type="match status" value="1"/>
</dbReference>
<evidence type="ECO:0000313" key="7">
    <source>
        <dbReference type="Proteomes" id="UP000783213"/>
    </source>
</evidence>
<gene>
    <name evidence="6" type="ORF">EAE98_001135</name>
</gene>
<organism evidence="6 7">
    <name type="scientific">Botrytis deweyae</name>
    <dbReference type="NCBI Taxonomy" id="2478750"/>
    <lineage>
        <taxon>Eukaryota</taxon>
        <taxon>Fungi</taxon>
        <taxon>Dikarya</taxon>
        <taxon>Ascomycota</taxon>
        <taxon>Pezizomycotina</taxon>
        <taxon>Leotiomycetes</taxon>
        <taxon>Helotiales</taxon>
        <taxon>Sclerotiniaceae</taxon>
        <taxon>Botrytis</taxon>
    </lineage>
</organism>
<evidence type="ECO:0000256" key="2">
    <source>
        <dbReference type="ARBA" id="ARBA00022729"/>
    </source>
</evidence>
<sequence>MNWTAWRMVSSLAKTKCTGKDYVGSPRPLGQQWLQLFAAKDPEKDLTKLSRDENNRLARFASQQYKSIADTSDPDLTKFRDARGKLITYHGLSDKIITYKSTEQHHKFVPLISPDIRDFYRYFEVPGKKHCYGAAGGEPTAIFRQLQSWVENGTVPDLEDDHLRPLNH</sequence>
<keyword evidence="4" id="KW-1015">Disulfide bond</keyword>
<reference evidence="6 7" key="1">
    <citation type="journal article" date="2020" name="Genome Biol. Evol.">
        <title>Comparative genomics of Sclerotiniaceae.</title>
        <authorList>
            <person name="Valero Jimenez C.A."/>
            <person name="Steentjes M."/>
            <person name="Scholten O.E."/>
            <person name="Van Kan J.A.L."/>
        </authorList>
    </citation>
    <scope>NUCLEOTIDE SEQUENCE [LARGE SCALE GENOMIC DNA]</scope>
    <source>
        <strain evidence="6 7">B1</strain>
    </source>
</reference>
<comment type="caution">
    <text evidence="6">The sequence shown here is derived from an EMBL/GenBank/DDBJ whole genome shotgun (WGS) entry which is preliminary data.</text>
</comment>
<accession>A0ABQ7J0T7</accession>
<evidence type="ECO:0000256" key="3">
    <source>
        <dbReference type="ARBA" id="ARBA00022801"/>
    </source>
</evidence>
<evidence type="ECO:0000256" key="1">
    <source>
        <dbReference type="ARBA" id="ARBA00022487"/>
    </source>
</evidence>
<dbReference type="Pfam" id="PF07519">
    <property type="entry name" value="Tannase"/>
    <property type="match status" value="1"/>
</dbReference>
<keyword evidence="2" id="KW-0732">Signal</keyword>
<dbReference type="EC" id="3.1.1.-" evidence="5"/>
<dbReference type="PANTHER" id="PTHR33938:SF13">
    <property type="entry name" value="CARBOXYLIC ESTER HYDROLASE"/>
    <property type="match status" value="1"/>
</dbReference>
<dbReference type="EMBL" id="RCSX01000002">
    <property type="protein sequence ID" value="KAF7938797.1"/>
    <property type="molecule type" value="Genomic_DNA"/>
</dbReference>
<proteinExistence type="inferred from homology"/>
<dbReference type="InterPro" id="IPR011118">
    <property type="entry name" value="Tannase/feruloyl_esterase"/>
</dbReference>
<name>A0ABQ7J0T7_9HELO</name>
<keyword evidence="7" id="KW-1185">Reference proteome</keyword>
<keyword evidence="3 5" id="KW-0378">Hydrolase</keyword>
<evidence type="ECO:0000313" key="6">
    <source>
        <dbReference type="EMBL" id="KAF7938797.1"/>
    </source>
</evidence>
<dbReference type="Proteomes" id="UP000783213">
    <property type="component" value="Unassembled WGS sequence"/>
</dbReference>
<dbReference type="RefSeq" id="XP_038815018.1">
    <property type="nucleotide sequence ID" value="XM_038948752.1"/>
</dbReference>
<keyword evidence="1" id="KW-0719">Serine esterase</keyword>